<proteinExistence type="predicted"/>
<evidence type="ECO:0000313" key="1">
    <source>
        <dbReference type="EMBL" id="PIO15223.1"/>
    </source>
</evidence>
<reference evidence="2" key="1">
    <citation type="journal article" date="2017" name="Nat. Commun.">
        <title>The North American bullfrog draft genome provides insight into hormonal regulation of long noncoding RNA.</title>
        <authorList>
            <person name="Hammond S.A."/>
            <person name="Warren R.L."/>
            <person name="Vandervalk B.P."/>
            <person name="Kucuk E."/>
            <person name="Khan H."/>
            <person name="Gibb E.A."/>
            <person name="Pandoh P."/>
            <person name="Kirk H."/>
            <person name="Zhao Y."/>
            <person name="Jones M."/>
            <person name="Mungall A.J."/>
            <person name="Coope R."/>
            <person name="Pleasance S."/>
            <person name="Moore R.A."/>
            <person name="Holt R.A."/>
            <person name="Round J.M."/>
            <person name="Ohora S."/>
            <person name="Walle B.V."/>
            <person name="Veldhoen N."/>
            <person name="Helbing C.C."/>
            <person name="Birol I."/>
        </authorList>
    </citation>
    <scope>NUCLEOTIDE SEQUENCE [LARGE SCALE GENOMIC DNA]</scope>
</reference>
<feature type="non-terminal residue" evidence="1">
    <location>
        <position position="1"/>
    </location>
</feature>
<name>A0A2G9QJE2_AQUCT</name>
<accession>A0A2G9QJE2</accession>
<dbReference type="AlphaFoldDB" id="A0A2G9QJE2"/>
<organism evidence="1 2">
    <name type="scientific">Aquarana catesbeiana</name>
    <name type="common">American bullfrog</name>
    <name type="synonym">Rana catesbeiana</name>
    <dbReference type="NCBI Taxonomy" id="8400"/>
    <lineage>
        <taxon>Eukaryota</taxon>
        <taxon>Metazoa</taxon>
        <taxon>Chordata</taxon>
        <taxon>Craniata</taxon>
        <taxon>Vertebrata</taxon>
        <taxon>Euteleostomi</taxon>
        <taxon>Amphibia</taxon>
        <taxon>Batrachia</taxon>
        <taxon>Anura</taxon>
        <taxon>Neobatrachia</taxon>
        <taxon>Ranoidea</taxon>
        <taxon>Ranidae</taxon>
        <taxon>Aquarana</taxon>
    </lineage>
</organism>
<evidence type="ECO:0000313" key="2">
    <source>
        <dbReference type="Proteomes" id="UP000228934"/>
    </source>
</evidence>
<protein>
    <submittedName>
        <fullName evidence="1">Uncharacterized protein</fullName>
    </submittedName>
</protein>
<keyword evidence="2" id="KW-1185">Reference proteome</keyword>
<dbReference type="EMBL" id="KV981128">
    <property type="protein sequence ID" value="PIO15223.1"/>
    <property type="molecule type" value="Genomic_DNA"/>
</dbReference>
<dbReference type="Proteomes" id="UP000228934">
    <property type="component" value="Unassembled WGS sequence"/>
</dbReference>
<gene>
    <name evidence="1" type="ORF">AB205_0081380</name>
</gene>
<feature type="non-terminal residue" evidence="1">
    <location>
        <position position="184"/>
    </location>
</feature>
<sequence length="184" mass="19691">KSASGKQWWLVVKIFGRGEKFFEKKSSIATTVLSISATVPNAATVPSIAATVPIKCCHCAIKCCHCAHQTLPLCHQMLPLCHQMLPLCHQLQPLCHQTLPLVPIICCQWAHQMRPVCPLNAASMPLNAPSVTPACLPPARHLPCLGGVGGDSDERGPPCVSCHPHLTSSPPDRRPIAVPVISAN</sequence>